<sequence>MKNFHFFRLTFLLVLFFNIEVNAQYTIIPDVDFEQYLIDQFIDSEGSLDGQVLTSDVSSIISLDVSSTSISDLTGIHDFVALRTLKASQTNLSSIDVNGLTNLQDLDLSMATSLTSLNVEGCTGLLDLDIRFTNLNTLDLSTCTSISTIDLYRSFSLQQLDVSGKTSLTSIIADESSLRTLNVSGCTSLSTLRINETSISTLDLSHNPSLINFSVFDSGIQSIDLSNCINLESLSLTQCQNLSSLNLTSINTIKSIILNEISSQIISLDISSFSDLESLYIVGTAINSIDATNSLNLNSISIYESSLNSLDLRNGNNNNITELYVSEVNLNCISVDDEDYSTTNWTNIDDDILFSNDCSTLSSNDYTQIDYTLYPNPSTDYIYVSGLKQHTKYQIYSIEGKAVNYGICTANKPIEISNLASGIYFLKLDALKTIKFIKK</sequence>
<organism evidence="3 4">
    <name type="scientific">Lacinutrix iliipiscaria</name>
    <dbReference type="NCBI Taxonomy" id="1230532"/>
    <lineage>
        <taxon>Bacteria</taxon>
        <taxon>Pseudomonadati</taxon>
        <taxon>Bacteroidota</taxon>
        <taxon>Flavobacteriia</taxon>
        <taxon>Flavobacteriales</taxon>
        <taxon>Flavobacteriaceae</taxon>
        <taxon>Lacinutrix</taxon>
    </lineage>
</organism>
<evidence type="ECO:0000313" key="3">
    <source>
        <dbReference type="EMBL" id="MFD2822549.1"/>
    </source>
</evidence>
<dbReference type="PANTHER" id="PTHR46433">
    <property type="entry name" value="ANK_REP_REGION DOMAIN-CONTAINING PROTEIN-RELATED"/>
    <property type="match status" value="1"/>
</dbReference>
<accession>A0ABW5WJ78</accession>
<keyword evidence="4" id="KW-1185">Reference proteome</keyword>
<comment type="caution">
    <text evidence="3">The sequence shown here is derived from an EMBL/GenBank/DDBJ whole genome shotgun (WGS) entry which is preliminary data.</text>
</comment>
<evidence type="ECO:0000256" key="1">
    <source>
        <dbReference type="ARBA" id="ARBA00022729"/>
    </source>
</evidence>
<reference evidence="4" key="1">
    <citation type="journal article" date="2019" name="Int. J. Syst. Evol. Microbiol.">
        <title>The Global Catalogue of Microorganisms (GCM) 10K type strain sequencing project: providing services to taxonomists for standard genome sequencing and annotation.</title>
        <authorList>
            <consortium name="The Broad Institute Genomics Platform"/>
            <consortium name="The Broad Institute Genome Sequencing Center for Infectious Disease"/>
            <person name="Wu L."/>
            <person name="Ma J."/>
        </authorList>
    </citation>
    <scope>NUCLEOTIDE SEQUENCE [LARGE SCALE GENOMIC DNA]</scope>
    <source>
        <strain evidence="4">KCTC 32141</strain>
    </source>
</reference>
<name>A0ABW5WJ78_9FLAO</name>
<dbReference type="Proteomes" id="UP001597533">
    <property type="component" value="Unassembled WGS sequence"/>
</dbReference>
<dbReference type="EMBL" id="JBHUOV010000001">
    <property type="protein sequence ID" value="MFD2822549.1"/>
    <property type="molecule type" value="Genomic_DNA"/>
</dbReference>
<dbReference type="Gene3D" id="3.80.10.10">
    <property type="entry name" value="Ribonuclease Inhibitor"/>
    <property type="match status" value="1"/>
</dbReference>
<evidence type="ECO:0000259" key="2">
    <source>
        <dbReference type="Pfam" id="PF18962"/>
    </source>
</evidence>
<protein>
    <submittedName>
        <fullName evidence="3">T9SS type A sorting domain-containing protein</fullName>
    </submittedName>
</protein>
<evidence type="ECO:0000313" key="4">
    <source>
        <dbReference type="Proteomes" id="UP001597533"/>
    </source>
</evidence>
<dbReference type="Pfam" id="PF18962">
    <property type="entry name" value="Por_Secre_tail"/>
    <property type="match status" value="1"/>
</dbReference>
<proteinExistence type="predicted"/>
<dbReference type="PANTHER" id="PTHR46433:SF3">
    <property type="entry name" value="RAB GTPASE DOMAIN-CONTAINING PROTEIN"/>
    <property type="match status" value="1"/>
</dbReference>
<dbReference type="RefSeq" id="WP_183485381.1">
    <property type="nucleotide sequence ID" value="NZ_JBHUOV010000001.1"/>
</dbReference>
<feature type="domain" description="Secretion system C-terminal sorting" evidence="2">
    <location>
        <begin position="373"/>
        <end position="433"/>
    </location>
</feature>
<dbReference type="InterPro" id="IPR032675">
    <property type="entry name" value="LRR_dom_sf"/>
</dbReference>
<keyword evidence="1" id="KW-0732">Signal</keyword>
<dbReference type="SUPFAM" id="SSF52058">
    <property type="entry name" value="L domain-like"/>
    <property type="match status" value="1"/>
</dbReference>
<dbReference type="NCBIfam" id="TIGR04183">
    <property type="entry name" value="Por_Secre_tail"/>
    <property type="match status" value="1"/>
</dbReference>
<dbReference type="InterPro" id="IPR026444">
    <property type="entry name" value="Secre_tail"/>
</dbReference>
<gene>
    <name evidence="3" type="ORF">ACFS5M_02640</name>
</gene>